<accession>A0ABV5G7S9</accession>
<gene>
    <name evidence="2" type="ORF">ACFFX0_26080</name>
</gene>
<reference evidence="2 3" key="1">
    <citation type="submission" date="2024-09" db="EMBL/GenBank/DDBJ databases">
        <authorList>
            <person name="Sun Q."/>
            <person name="Mori K."/>
        </authorList>
    </citation>
    <scope>NUCLEOTIDE SEQUENCE [LARGE SCALE GENOMIC DNA]</scope>
    <source>
        <strain evidence="2 3">CCM 7609</strain>
    </source>
</reference>
<evidence type="ECO:0000313" key="2">
    <source>
        <dbReference type="EMBL" id="MFB9074473.1"/>
    </source>
</evidence>
<protein>
    <submittedName>
        <fullName evidence="2">Uncharacterized protein</fullName>
    </submittedName>
</protein>
<comment type="caution">
    <text evidence="2">The sequence shown here is derived from an EMBL/GenBank/DDBJ whole genome shotgun (WGS) entry which is preliminary data.</text>
</comment>
<sequence length="65" mass="7200">MDACLLRIARQRPSGTPLRDCRCCRAHDAEPPSAARGAIMQEPRRRSHPVFHGRPPTGGVETYCS</sequence>
<name>A0ABV5G7S9_9MICC</name>
<evidence type="ECO:0000313" key="3">
    <source>
        <dbReference type="Proteomes" id="UP001589575"/>
    </source>
</evidence>
<organism evidence="2 3">
    <name type="scientific">Citricoccus parietis</name>
    <dbReference type="NCBI Taxonomy" id="592307"/>
    <lineage>
        <taxon>Bacteria</taxon>
        <taxon>Bacillati</taxon>
        <taxon>Actinomycetota</taxon>
        <taxon>Actinomycetes</taxon>
        <taxon>Micrococcales</taxon>
        <taxon>Micrococcaceae</taxon>
        <taxon>Citricoccus</taxon>
    </lineage>
</organism>
<proteinExistence type="predicted"/>
<dbReference type="Proteomes" id="UP001589575">
    <property type="component" value="Unassembled WGS sequence"/>
</dbReference>
<feature type="region of interest" description="Disordered" evidence="1">
    <location>
        <begin position="32"/>
        <end position="65"/>
    </location>
</feature>
<keyword evidence="3" id="KW-1185">Reference proteome</keyword>
<evidence type="ECO:0000256" key="1">
    <source>
        <dbReference type="SAM" id="MobiDB-lite"/>
    </source>
</evidence>
<dbReference type="EMBL" id="JBHMFI010000002">
    <property type="protein sequence ID" value="MFB9074473.1"/>
    <property type="molecule type" value="Genomic_DNA"/>
</dbReference>